<dbReference type="EMBL" id="FPKX01000022">
    <property type="protein sequence ID" value="SFZ97828.1"/>
    <property type="molecule type" value="Genomic_DNA"/>
</dbReference>
<dbReference type="InterPro" id="IPR014756">
    <property type="entry name" value="Ig_E-set"/>
</dbReference>
<feature type="domain" description="Moybdenum cofactor oxidoreductase dimerisation" evidence="6">
    <location>
        <begin position="283"/>
        <end position="400"/>
    </location>
</feature>
<name>A0A1W1ECU0_9ZZZZ</name>
<dbReference type="GO" id="GO:0020037">
    <property type="term" value="F:heme binding"/>
    <property type="evidence" value="ECO:0007669"/>
    <property type="project" value="TreeGrafter"/>
</dbReference>
<proteinExistence type="predicted"/>
<evidence type="ECO:0000259" key="6">
    <source>
        <dbReference type="Pfam" id="PF03404"/>
    </source>
</evidence>
<dbReference type="PRINTS" id="PR00407">
    <property type="entry name" value="EUMOPTERIN"/>
</dbReference>
<keyword evidence="4" id="KW-0560">Oxidoreductase</keyword>
<gene>
    <name evidence="7" type="ORF">MNB_SV-5-1091</name>
</gene>
<evidence type="ECO:0000256" key="3">
    <source>
        <dbReference type="ARBA" id="ARBA00022723"/>
    </source>
</evidence>
<dbReference type="PANTHER" id="PTHR19372:SF7">
    <property type="entry name" value="SULFITE OXIDASE, MITOCHONDRIAL"/>
    <property type="match status" value="1"/>
</dbReference>
<dbReference type="Gene3D" id="3.90.420.10">
    <property type="entry name" value="Oxidoreductase, molybdopterin-binding domain"/>
    <property type="match status" value="1"/>
</dbReference>
<dbReference type="GO" id="GO:0030151">
    <property type="term" value="F:molybdenum ion binding"/>
    <property type="evidence" value="ECO:0007669"/>
    <property type="project" value="InterPro"/>
</dbReference>
<reference evidence="7" key="1">
    <citation type="submission" date="2016-10" db="EMBL/GenBank/DDBJ databases">
        <authorList>
            <person name="de Groot N.N."/>
        </authorList>
    </citation>
    <scope>NUCLEOTIDE SEQUENCE</scope>
</reference>
<dbReference type="InterPro" id="IPR036374">
    <property type="entry name" value="OxRdtase_Mopterin-bd_sf"/>
</dbReference>
<dbReference type="GO" id="GO:0043546">
    <property type="term" value="F:molybdopterin cofactor binding"/>
    <property type="evidence" value="ECO:0007669"/>
    <property type="project" value="TreeGrafter"/>
</dbReference>
<dbReference type="SUPFAM" id="SSF81296">
    <property type="entry name" value="E set domains"/>
    <property type="match status" value="1"/>
</dbReference>
<keyword evidence="2" id="KW-0500">Molybdenum</keyword>
<evidence type="ECO:0000256" key="2">
    <source>
        <dbReference type="ARBA" id="ARBA00022505"/>
    </source>
</evidence>
<dbReference type="AlphaFoldDB" id="A0A1W1ECU0"/>
<evidence type="ECO:0000256" key="4">
    <source>
        <dbReference type="ARBA" id="ARBA00023002"/>
    </source>
</evidence>
<dbReference type="InterPro" id="IPR000572">
    <property type="entry name" value="OxRdtase_Mopterin-bd_dom"/>
</dbReference>
<evidence type="ECO:0000256" key="1">
    <source>
        <dbReference type="ARBA" id="ARBA00001924"/>
    </source>
</evidence>
<evidence type="ECO:0000313" key="7">
    <source>
        <dbReference type="EMBL" id="SFZ97828.1"/>
    </source>
</evidence>
<feature type="domain" description="Oxidoreductase molybdopterin-binding" evidence="5">
    <location>
        <begin position="88"/>
        <end position="254"/>
    </location>
</feature>
<dbReference type="Pfam" id="PF00174">
    <property type="entry name" value="Oxidored_molyb"/>
    <property type="match status" value="1"/>
</dbReference>
<evidence type="ECO:0000259" key="5">
    <source>
        <dbReference type="Pfam" id="PF00174"/>
    </source>
</evidence>
<accession>A0A1W1ECU0</accession>
<dbReference type="PANTHER" id="PTHR19372">
    <property type="entry name" value="SULFITE REDUCTASE"/>
    <property type="match status" value="1"/>
</dbReference>
<sequence>MQRRDFFKKAMTVAGTAAIGSVGLEAKEEVKTVHPVDDRKVSEIAFPQKQPLITYSDRPPLLETPRSVFTSKITPNDLFFVRWHMPIIPTYINSKTFKININGVVKNELSLSIEDLKTQFEQVELTAVLQCGGNNRTAFKPTASGIQWGVGAMGCAKWKGVRLKDVLNKAGLKEESSWIGFNGLEKAVYAKTSNFVRELNLEDLHDDIILAYEMNGEDLPYLNGYPLRLVLPGVYSDSWIKMISNITVTKNRQKLHFMDHAYRVPDNDCECETPENLAQKTKPIEEMNVNSLIGYPTSGTRVKKDAQLVVRGVAFDAGHGIKKVEISIDDGKTWMEAKLDDGKQGKYAYRAFNFTFNPAHIGMLNILCKATNQKGDVQPFAKDIKWNHGGYKYNGIDEVKVEVV</sequence>
<comment type="cofactor">
    <cofactor evidence="1">
        <name>Mo-molybdopterin</name>
        <dbReference type="ChEBI" id="CHEBI:71302"/>
    </cofactor>
</comment>
<dbReference type="GO" id="GO:0006790">
    <property type="term" value="P:sulfur compound metabolic process"/>
    <property type="evidence" value="ECO:0007669"/>
    <property type="project" value="TreeGrafter"/>
</dbReference>
<dbReference type="GO" id="GO:0008482">
    <property type="term" value="F:sulfite oxidase activity"/>
    <property type="evidence" value="ECO:0007669"/>
    <property type="project" value="TreeGrafter"/>
</dbReference>
<dbReference type="SUPFAM" id="SSF56524">
    <property type="entry name" value="Oxidoreductase molybdopterin-binding domain"/>
    <property type="match status" value="1"/>
</dbReference>
<dbReference type="InterPro" id="IPR008335">
    <property type="entry name" value="Mopterin_OxRdtase_euk"/>
</dbReference>
<protein>
    <submittedName>
        <fullName evidence="7">Twin-arginine translocation pathway signal</fullName>
    </submittedName>
</protein>
<organism evidence="7">
    <name type="scientific">hydrothermal vent metagenome</name>
    <dbReference type="NCBI Taxonomy" id="652676"/>
    <lineage>
        <taxon>unclassified sequences</taxon>
        <taxon>metagenomes</taxon>
        <taxon>ecological metagenomes</taxon>
    </lineage>
</organism>
<dbReference type="InterPro" id="IPR005066">
    <property type="entry name" value="MoCF_OxRdtse_dimer"/>
</dbReference>
<keyword evidence="3" id="KW-0479">Metal-binding</keyword>
<dbReference type="Gene3D" id="2.60.40.650">
    <property type="match status" value="1"/>
</dbReference>
<dbReference type="Pfam" id="PF03404">
    <property type="entry name" value="Mo-co_dimer"/>
    <property type="match status" value="1"/>
</dbReference>